<dbReference type="GO" id="GO:0055085">
    <property type="term" value="P:transmembrane transport"/>
    <property type="evidence" value="ECO:0007669"/>
    <property type="project" value="InterPro"/>
</dbReference>
<evidence type="ECO:0000256" key="2">
    <source>
        <dbReference type="ARBA" id="ARBA00006555"/>
    </source>
</evidence>
<dbReference type="NCBIfam" id="TIGR01352">
    <property type="entry name" value="tonB_Cterm"/>
    <property type="match status" value="1"/>
</dbReference>
<reference evidence="12" key="1">
    <citation type="submission" date="2020-11" db="EMBL/GenBank/DDBJ databases">
        <title>Azospira inquinata sp. nov.</title>
        <authorList>
            <person name="Moe W.M."/>
            <person name="Mikes M.C."/>
        </authorList>
    </citation>
    <scope>NUCLEOTIDE SEQUENCE</scope>
    <source>
        <strain evidence="12">Azo-3</strain>
    </source>
</reference>
<keyword evidence="3" id="KW-0813">Transport</keyword>
<dbReference type="AlphaFoldDB" id="A0A975XTK2"/>
<evidence type="ECO:0000256" key="3">
    <source>
        <dbReference type="ARBA" id="ARBA00022448"/>
    </source>
</evidence>
<protein>
    <submittedName>
        <fullName evidence="12">Energy transducer TonB</fullName>
    </submittedName>
</protein>
<dbReference type="KEGG" id="aiq:Azoinq_08075"/>
<evidence type="ECO:0000256" key="10">
    <source>
        <dbReference type="SAM" id="MobiDB-lite"/>
    </source>
</evidence>
<dbReference type="PANTHER" id="PTHR33446:SF2">
    <property type="entry name" value="PROTEIN TONB"/>
    <property type="match status" value="1"/>
</dbReference>
<evidence type="ECO:0000256" key="6">
    <source>
        <dbReference type="ARBA" id="ARBA00022692"/>
    </source>
</evidence>
<name>A0A975XTK2_9RHOO</name>
<evidence type="ECO:0000256" key="7">
    <source>
        <dbReference type="ARBA" id="ARBA00022927"/>
    </source>
</evidence>
<comment type="similarity">
    <text evidence="2">Belongs to the TonB family.</text>
</comment>
<keyword evidence="4" id="KW-1003">Cell membrane</keyword>
<evidence type="ECO:0000256" key="8">
    <source>
        <dbReference type="ARBA" id="ARBA00022989"/>
    </source>
</evidence>
<keyword evidence="9" id="KW-0472">Membrane</keyword>
<keyword evidence="6" id="KW-0812">Transmembrane</keyword>
<feature type="compositionally biased region" description="Low complexity" evidence="10">
    <location>
        <begin position="141"/>
        <end position="159"/>
    </location>
</feature>
<sequence length="259" mass="26638">MSAVLYPAPAISPADLSTPPRRHGLGWPFWVFSLGVHGLALFAWHRPNEVILPPVPLAVTLTGHVGAPHPVPVPQVHPTPEPATTHPVKAAHPIPTPVTVPHPTPSPKVAPAKPTPEAKVLAVAGPRMAAPAAPAPGGGSPAPTGASGANAGGVAAPSGDGAPAPLHPPSFNADYLNNPAPVYPSLARRQGVEGRVMLDVLVTPEGKVRSLKVRQSSGSNALDEAAQAAVRDWRFVPARRGDTPVEAWVGVPVSFHMSH</sequence>
<dbReference type="GO" id="GO:0031992">
    <property type="term" value="F:energy transducer activity"/>
    <property type="evidence" value="ECO:0007669"/>
    <property type="project" value="TreeGrafter"/>
</dbReference>
<keyword evidence="7" id="KW-0653">Protein transport</keyword>
<dbReference type="PANTHER" id="PTHR33446">
    <property type="entry name" value="PROTEIN TONB-RELATED"/>
    <property type="match status" value="1"/>
</dbReference>
<feature type="region of interest" description="Disordered" evidence="10">
    <location>
        <begin position="129"/>
        <end position="172"/>
    </location>
</feature>
<dbReference type="GO" id="GO:0098797">
    <property type="term" value="C:plasma membrane protein complex"/>
    <property type="evidence" value="ECO:0007669"/>
    <property type="project" value="TreeGrafter"/>
</dbReference>
<evidence type="ECO:0000256" key="1">
    <source>
        <dbReference type="ARBA" id="ARBA00004383"/>
    </source>
</evidence>
<dbReference type="RefSeq" id="WP_216130193.1">
    <property type="nucleotide sequence ID" value="NZ_CP064782.1"/>
</dbReference>
<keyword evidence="5" id="KW-0997">Cell inner membrane</keyword>
<proteinExistence type="inferred from homology"/>
<organism evidence="12 13">
    <name type="scientific">Azospira inquinata</name>
    <dbReference type="NCBI Taxonomy" id="2785627"/>
    <lineage>
        <taxon>Bacteria</taxon>
        <taxon>Pseudomonadati</taxon>
        <taxon>Pseudomonadota</taxon>
        <taxon>Betaproteobacteria</taxon>
        <taxon>Rhodocyclales</taxon>
        <taxon>Rhodocyclaceae</taxon>
        <taxon>Azospira</taxon>
    </lineage>
</organism>
<feature type="domain" description="TonB C-terminal" evidence="11">
    <location>
        <begin position="168"/>
        <end position="259"/>
    </location>
</feature>
<dbReference type="Pfam" id="PF03544">
    <property type="entry name" value="TonB_C"/>
    <property type="match status" value="1"/>
</dbReference>
<evidence type="ECO:0000256" key="5">
    <source>
        <dbReference type="ARBA" id="ARBA00022519"/>
    </source>
</evidence>
<dbReference type="Proteomes" id="UP000683428">
    <property type="component" value="Chromosome"/>
</dbReference>
<evidence type="ECO:0000256" key="4">
    <source>
        <dbReference type="ARBA" id="ARBA00022475"/>
    </source>
</evidence>
<evidence type="ECO:0000313" key="12">
    <source>
        <dbReference type="EMBL" id="QWT47836.1"/>
    </source>
</evidence>
<keyword evidence="8" id="KW-1133">Transmembrane helix</keyword>
<feature type="compositionally biased region" description="Pro residues" evidence="10">
    <location>
        <begin position="94"/>
        <end position="108"/>
    </location>
</feature>
<gene>
    <name evidence="12" type="ORF">Azoinq_08075</name>
</gene>
<dbReference type="InterPro" id="IPR006260">
    <property type="entry name" value="TonB/TolA_C"/>
</dbReference>
<feature type="region of interest" description="Disordered" evidence="10">
    <location>
        <begin position="75"/>
        <end position="115"/>
    </location>
</feature>
<evidence type="ECO:0000313" key="13">
    <source>
        <dbReference type="Proteomes" id="UP000683428"/>
    </source>
</evidence>
<dbReference type="PROSITE" id="PS52015">
    <property type="entry name" value="TONB_CTD"/>
    <property type="match status" value="1"/>
</dbReference>
<dbReference type="EMBL" id="CP064782">
    <property type="protein sequence ID" value="QWT47836.1"/>
    <property type="molecule type" value="Genomic_DNA"/>
</dbReference>
<keyword evidence="13" id="KW-1185">Reference proteome</keyword>
<evidence type="ECO:0000256" key="9">
    <source>
        <dbReference type="ARBA" id="ARBA00023136"/>
    </source>
</evidence>
<evidence type="ECO:0000259" key="11">
    <source>
        <dbReference type="PROSITE" id="PS52015"/>
    </source>
</evidence>
<dbReference type="InterPro" id="IPR037682">
    <property type="entry name" value="TonB_C"/>
</dbReference>
<comment type="subcellular location">
    <subcellularLocation>
        <location evidence="1">Cell inner membrane</location>
        <topology evidence="1">Single-pass membrane protein</topology>
        <orientation evidence="1">Periplasmic side</orientation>
    </subcellularLocation>
</comment>
<accession>A0A975XTK2</accession>
<dbReference type="GO" id="GO:0015031">
    <property type="term" value="P:protein transport"/>
    <property type="evidence" value="ECO:0007669"/>
    <property type="project" value="UniProtKB-KW"/>
</dbReference>
<dbReference type="InterPro" id="IPR051045">
    <property type="entry name" value="TonB-dependent_transducer"/>
</dbReference>